<protein>
    <submittedName>
        <fullName evidence="4">M24/M37 family peptidase</fullName>
        <ecNumber evidence="4">3.4.24.75</ecNumber>
    </submittedName>
</protein>
<proteinExistence type="predicted"/>
<evidence type="ECO:0000256" key="1">
    <source>
        <dbReference type="ARBA" id="ARBA00022729"/>
    </source>
</evidence>
<keyword evidence="1 2" id="KW-0732">Signal</keyword>
<dbReference type="GO" id="GO:0004222">
    <property type="term" value="F:metalloendopeptidase activity"/>
    <property type="evidence" value="ECO:0007669"/>
    <property type="project" value="TreeGrafter"/>
</dbReference>
<evidence type="ECO:0000313" key="4">
    <source>
        <dbReference type="EMBL" id="CUU72087.1"/>
    </source>
</evidence>
<dbReference type="EMBL" id="FAVB01000001">
    <property type="protein sequence ID" value="CUU72087.1"/>
    <property type="molecule type" value="Genomic_DNA"/>
</dbReference>
<organism evidence="4 5">
    <name type="scientific">Campylobacter hyointestinalis subsp. hyointestinalis</name>
    <dbReference type="NCBI Taxonomy" id="91352"/>
    <lineage>
        <taxon>Bacteria</taxon>
        <taxon>Pseudomonadati</taxon>
        <taxon>Campylobacterota</taxon>
        <taxon>Epsilonproteobacteria</taxon>
        <taxon>Campylobacterales</taxon>
        <taxon>Campylobacteraceae</taxon>
        <taxon>Campylobacter</taxon>
    </lineage>
</organism>
<feature type="signal peptide" evidence="2">
    <location>
        <begin position="1"/>
        <end position="17"/>
    </location>
</feature>
<keyword evidence="5" id="KW-1185">Reference proteome</keyword>
<dbReference type="InterPro" id="IPR050570">
    <property type="entry name" value="Cell_wall_metabolism_enzyme"/>
</dbReference>
<feature type="chain" id="PRO_5009799767" evidence="2">
    <location>
        <begin position="18"/>
        <end position="269"/>
    </location>
</feature>
<reference evidence="4 5" key="1">
    <citation type="submission" date="2015-11" db="EMBL/GenBank/DDBJ databases">
        <authorList>
            <consortium name="Pathogen Informatics"/>
        </authorList>
    </citation>
    <scope>NUCLEOTIDE SEQUENCE [LARGE SCALE GENOMIC DNA]</scope>
    <source>
        <strain evidence="4 5">006A-0059</strain>
    </source>
</reference>
<dbReference type="PANTHER" id="PTHR21666">
    <property type="entry name" value="PEPTIDASE-RELATED"/>
    <property type="match status" value="1"/>
</dbReference>
<feature type="domain" description="M23ase beta-sheet core" evidence="3">
    <location>
        <begin position="163"/>
        <end position="257"/>
    </location>
</feature>
<comment type="caution">
    <text evidence="4">The sequence shown here is derived from an EMBL/GenBank/DDBJ whole genome shotgun (WGS) entry which is preliminary data.</text>
</comment>
<gene>
    <name evidence="4" type="ORF">ERS686654_00394</name>
</gene>
<dbReference type="RefSeq" id="WP_059431626.1">
    <property type="nucleotide sequence ID" value="NZ_FAVB01000001.1"/>
</dbReference>
<dbReference type="InterPro" id="IPR011055">
    <property type="entry name" value="Dup_hybrid_motif"/>
</dbReference>
<accession>A0A0S4REW9</accession>
<evidence type="ECO:0000256" key="2">
    <source>
        <dbReference type="SAM" id="SignalP"/>
    </source>
</evidence>
<dbReference type="Proteomes" id="UP000052237">
    <property type="component" value="Unassembled WGS sequence"/>
</dbReference>
<dbReference type="SUPFAM" id="SSF51261">
    <property type="entry name" value="Duplicated hybrid motif"/>
    <property type="match status" value="1"/>
</dbReference>
<dbReference type="EC" id="3.4.24.75" evidence="4"/>
<sequence>MKKLILFFIFITHLFCASINNGELEIITIDVNFAKNLTINDKFTPWLKHPTKPGFMIAFIPVDYNASGVMSIKNTINDTVGHTEFVISKKDYKIEDITSIINKFKIDDKTAELIKKEKINMQKIYNTVSGDIYFDSNFIKPLNSFVTSEFGSIRVANGSFNHYHNGMDFRAKVGQKVISSNSGIVRVASFKHDSGHSVVIDHGGGIYTQYFHLSKVFVKPGIKVAKGDVLGLSGASGMVSGPHLHFGVVVNGVQVNPSVFIEKTDNLFN</sequence>
<dbReference type="Pfam" id="PF01551">
    <property type="entry name" value="Peptidase_M23"/>
    <property type="match status" value="1"/>
</dbReference>
<evidence type="ECO:0000259" key="3">
    <source>
        <dbReference type="Pfam" id="PF01551"/>
    </source>
</evidence>
<evidence type="ECO:0000313" key="5">
    <source>
        <dbReference type="Proteomes" id="UP000052237"/>
    </source>
</evidence>
<keyword evidence="4" id="KW-0378">Hydrolase</keyword>
<name>A0A0S4REW9_CAMHY</name>
<dbReference type="Gene3D" id="2.70.70.10">
    <property type="entry name" value="Glucose Permease (Domain IIA)"/>
    <property type="match status" value="1"/>
</dbReference>
<dbReference type="PANTHER" id="PTHR21666:SF289">
    <property type="entry name" value="L-ALA--D-GLU ENDOPEPTIDASE"/>
    <property type="match status" value="1"/>
</dbReference>
<dbReference type="InterPro" id="IPR016047">
    <property type="entry name" value="M23ase_b-sheet_dom"/>
</dbReference>
<dbReference type="CDD" id="cd12797">
    <property type="entry name" value="M23_peptidase"/>
    <property type="match status" value="1"/>
</dbReference>
<dbReference type="AlphaFoldDB" id="A0A0S4REW9"/>